<reference evidence="2 3" key="1">
    <citation type="journal article" date="2011" name="J. Bacteriol.">
        <title>Complete genome sequence of Mycoplasma haemofelis, a hemotropic mycoplasma.</title>
        <authorList>
            <person name="Barker E.N."/>
            <person name="Helps C.R."/>
            <person name="Peters I.R."/>
            <person name="Darby A.C."/>
            <person name="Radford A.D."/>
            <person name="Tasker S."/>
        </authorList>
    </citation>
    <scope>NUCLEOTIDE SEQUENCE [LARGE SCALE GENOMIC DNA]</scope>
    <source>
        <strain evidence="2 3">Langford 1</strain>
    </source>
</reference>
<dbReference type="OrthoDB" id="6860332at2"/>
<evidence type="ECO:0000256" key="1">
    <source>
        <dbReference type="SAM" id="MobiDB-lite"/>
    </source>
</evidence>
<evidence type="ECO:0000313" key="3">
    <source>
        <dbReference type="Proteomes" id="UP000008637"/>
    </source>
</evidence>
<accession>E8ZIL1</accession>
<gene>
    <name evidence="2" type="ordered locus">HF1_09740</name>
</gene>
<dbReference type="AlphaFoldDB" id="E8ZIL1"/>
<proteinExistence type="predicted"/>
<organism evidence="2 3">
    <name type="scientific">Mycoplasma haemofelis (strain Langford 1)</name>
    <name type="common">Haemobartonella felis</name>
    <dbReference type="NCBI Taxonomy" id="941640"/>
    <lineage>
        <taxon>Bacteria</taxon>
        <taxon>Bacillati</taxon>
        <taxon>Mycoplasmatota</taxon>
        <taxon>Mollicutes</taxon>
        <taxon>Mycoplasmataceae</taxon>
        <taxon>Mycoplasma</taxon>
    </lineage>
</organism>
<protein>
    <submittedName>
        <fullName evidence="2">Uncharacterized protein</fullName>
    </submittedName>
</protein>
<keyword evidence="3" id="KW-1185">Reference proteome</keyword>
<feature type="region of interest" description="Disordered" evidence="1">
    <location>
        <begin position="125"/>
        <end position="148"/>
    </location>
</feature>
<dbReference type="EMBL" id="FR773153">
    <property type="protein sequence ID" value="CBY92982.1"/>
    <property type="molecule type" value="Genomic_DNA"/>
</dbReference>
<evidence type="ECO:0000313" key="2">
    <source>
        <dbReference type="EMBL" id="CBY92982.1"/>
    </source>
</evidence>
<name>E8ZIL1_MYCHL</name>
<dbReference type="HOGENOM" id="CLU_096783_0_0_14"/>
<dbReference type="Proteomes" id="UP000008637">
    <property type="component" value="Chromosome"/>
</dbReference>
<sequence>MSKSLALSLGGLGVAGSGVGGLLAFKPWEPKAITFADKYKHALLDTSKNDTSWDSKYSALKTHFPKKHPSLVKASEEANKGSSADETEARRLMREGCKAIYESPFENSEYEGDFKTFCSKTNEEASDSKKSWNDGNTSDSDNNKWDTPLNSLKSHDMEKQGGLVDVLAQLKATLSTGSALSQEHRESLKKWCDSIRKEPFMGTDSLEFKNQELYCKTS</sequence>
<dbReference type="KEGG" id="mha:HF1_09740"/>